<evidence type="ECO:0000313" key="3">
    <source>
        <dbReference type="EMBL" id="BCJ85605.1"/>
    </source>
</evidence>
<proteinExistence type="predicted"/>
<dbReference type="GO" id="GO:0016705">
    <property type="term" value="F:oxidoreductase activity, acting on paired donors, with incorporation or reduction of molecular oxygen"/>
    <property type="evidence" value="ECO:0007669"/>
    <property type="project" value="InterPro"/>
</dbReference>
<dbReference type="PANTHER" id="PTHR30137:SF6">
    <property type="entry name" value="LUCIFERASE-LIKE MONOOXYGENASE"/>
    <property type="match status" value="1"/>
</dbReference>
<dbReference type="InterPro" id="IPR019949">
    <property type="entry name" value="CmoO-like"/>
</dbReference>
<feature type="domain" description="Luciferase-like" evidence="2">
    <location>
        <begin position="19"/>
        <end position="308"/>
    </location>
</feature>
<dbReference type="SUPFAM" id="SSF51679">
    <property type="entry name" value="Bacterial luciferase-like"/>
    <property type="match status" value="1"/>
</dbReference>
<dbReference type="KEGG" id="eff:skT53_05900"/>
<dbReference type="Gene3D" id="3.20.20.30">
    <property type="entry name" value="Luciferase-like domain"/>
    <property type="match status" value="1"/>
</dbReference>
<dbReference type="Proteomes" id="UP000593802">
    <property type="component" value="Chromosome"/>
</dbReference>
<dbReference type="EMBL" id="AP023366">
    <property type="protein sequence ID" value="BCJ85605.1"/>
    <property type="molecule type" value="Genomic_DNA"/>
</dbReference>
<accession>A0A7I8D688</accession>
<name>A0A7I8D688_9BACL</name>
<gene>
    <name evidence="3" type="primary">yvbT</name>
    <name evidence="3" type="ORF">skT53_05900</name>
</gene>
<protein>
    <recommendedName>
        <fullName evidence="2">Luciferase-like domain-containing protein</fullName>
    </recommendedName>
</protein>
<organism evidence="3 4">
    <name type="scientific">Effusibacillus dendaii</name>
    <dbReference type="NCBI Taxonomy" id="2743772"/>
    <lineage>
        <taxon>Bacteria</taxon>
        <taxon>Bacillati</taxon>
        <taxon>Bacillota</taxon>
        <taxon>Bacilli</taxon>
        <taxon>Bacillales</taxon>
        <taxon>Alicyclobacillaceae</taxon>
        <taxon>Effusibacillus</taxon>
    </lineage>
</organism>
<evidence type="ECO:0000256" key="1">
    <source>
        <dbReference type="ARBA" id="ARBA00007789"/>
    </source>
</evidence>
<keyword evidence="4" id="KW-1185">Reference proteome</keyword>
<dbReference type="CDD" id="cd00347">
    <property type="entry name" value="Flavin_utilizing_monoxygenases"/>
    <property type="match status" value="2"/>
</dbReference>
<dbReference type="Pfam" id="PF00296">
    <property type="entry name" value="Bac_luciferase"/>
    <property type="match status" value="1"/>
</dbReference>
<comment type="similarity">
    <text evidence="1">To bacterial alkanal monooxygenase alpha and beta chains.</text>
</comment>
<dbReference type="RefSeq" id="WP_200759706.1">
    <property type="nucleotide sequence ID" value="NZ_AP023366.1"/>
</dbReference>
<dbReference type="NCBIfam" id="TIGR03558">
    <property type="entry name" value="oxido_grp_1"/>
    <property type="match status" value="1"/>
</dbReference>
<dbReference type="AlphaFoldDB" id="A0A7I8D688"/>
<sequence length="345" mass="37830">MSETNSVHKNKKRLSDIRFSVLDLSPIVVGGTPADSFRNSLDLAQHAEKWGFHRYWLAEHHNMTGIASSATSVVIGYIAGGTSTIRVGSGGIMLPNHAPLVIAEQFGTLESLYPGRIDLGLGRAPGTDQVTAHALRRDLGSNGENFPEQVDELRSYLNPPVDPRTLPVRAIPGEGLNIPIWLLGSSGFSAQLAGELGLPFAFASHFSPNHTLPALKLYRSSFQPSEVLDAPYAMVCVNVIAADSDETASWLATSMQQQFLNLVRGLPGQLHPPVENMDELWTDYEKAAVKQQLRYTFVGGPKAVEEQLQSFLDDTQADEIMVNAQIFDHQARLRSYEIVSQIVNR</sequence>
<dbReference type="InterPro" id="IPR011251">
    <property type="entry name" value="Luciferase-like_dom"/>
</dbReference>
<dbReference type="InterPro" id="IPR050766">
    <property type="entry name" value="Bact_Lucif_Oxidored"/>
</dbReference>
<evidence type="ECO:0000313" key="4">
    <source>
        <dbReference type="Proteomes" id="UP000593802"/>
    </source>
</evidence>
<dbReference type="GO" id="GO:0005829">
    <property type="term" value="C:cytosol"/>
    <property type="evidence" value="ECO:0007669"/>
    <property type="project" value="TreeGrafter"/>
</dbReference>
<dbReference type="FunFam" id="3.20.20.30:FF:000002">
    <property type="entry name" value="LLM class flavin-dependent oxidoreductase"/>
    <property type="match status" value="1"/>
</dbReference>
<evidence type="ECO:0000259" key="2">
    <source>
        <dbReference type="Pfam" id="PF00296"/>
    </source>
</evidence>
<dbReference type="InterPro" id="IPR036661">
    <property type="entry name" value="Luciferase-like_sf"/>
</dbReference>
<reference evidence="3 4" key="1">
    <citation type="submission" date="2020-08" db="EMBL/GenBank/DDBJ databases">
        <title>Complete Genome Sequence of Effusibacillus dendaii Strain skT53, Isolated from Farmland soil.</title>
        <authorList>
            <person name="Konishi T."/>
            <person name="Kawasaki H."/>
        </authorList>
    </citation>
    <scope>NUCLEOTIDE SEQUENCE [LARGE SCALE GENOMIC DNA]</scope>
    <source>
        <strain evidence="4">skT53</strain>
    </source>
</reference>
<dbReference type="PANTHER" id="PTHR30137">
    <property type="entry name" value="LUCIFERASE-LIKE MONOOXYGENASE"/>
    <property type="match status" value="1"/>
</dbReference>